<dbReference type="AlphaFoldDB" id="A0A8H6XEU0"/>
<evidence type="ECO:0000256" key="3">
    <source>
        <dbReference type="ARBA" id="ARBA00022989"/>
    </source>
</evidence>
<evidence type="ECO:0000256" key="6">
    <source>
        <dbReference type="SAM" id="MobiDB-lite"/>
    </source>
</evidence>
<dbReference type="GO" id="GO:0034506">
    <property type="term" value="C:chromosome, centromeric core domain"/>
    <property type="evidence" value="ECO:0007669"/>
    <property type="project" value="TreeGrafter"/>
</dbReference>
<dbReference type="InterPro" id="IPR042321">
    <property type="entry name" value="Ima1"/>
</dbReference>
<feature type="transmembrane region" description="Helical" evidence="7">
    <location>
        <begin position="140"/>
        <end position="160"/>
    </location>
</feature>
<evidence type="ECO:0000256" key="1">
    <source>
        <dbReference type="ARBA" id="ARBA00004473"/>
    </source>
</evidence>
<dbReference type="PANTHER" id="PTHR28538">
    <property type="entry name" value="INTEGRAL INNER NUCLEAR MEMBRANE PROTEIN IMA1"/>
    <property type="match status" value="1"/>
</dbReference>
<evidence type="ECO:0000256" key="7">
    <source>
        <dbReference type="SAM" id="Phobius"/>
    </source>
</evidence>
<proteinExistence type="predicted"/>
<evidence type="ECO:0000313" key="9">
    <source>
        <dbReference type="EMBL" id="KAF7339782.1"/>
    </source>
</evidence>
<evidence type="ECO:0000256" key="5">
    <source>
        <dbReference type="ARBA" id="ARBA00023242"/>
    </source>
</evidence>
<dbReference type="OrthoDB" id="5966927at2759"/>
<dbReference type="GO" id="GO:0071765">
    <property type="term" value="P:nuclear inner membrane organization"/>
    <property type="evidence" value="ECO:0007669"/>
    <property type="project" value="InterPro"/>
</dbReference>
<feature type="transmembrane region" description="Helical" evidence="7">
    <location>
        <begin position="180"/>
        <end position="198"/>
    </location>
</feature>
<sequence length="431" mass="47913">MYGPGVFCHTCQTNQMLLVNLLANYLDGDESDQRMQTLDEYRESLHLRYPPVCDVCRPAVEEEIRRKDAMARTQALGGWLNQTKGKTRQRQTSLTKENIDKLSMEMLAWRIRGCLWAATVFTSMFGCGSAALGYRPFPWLSFFIPGLPIIAIVSIFWVAWDPTYSSFRSARIQGRDTLQMVSWTLRLTTSIILATYWFRKADPLRLSQFPFRPESTASLSFFVLRLQQPPAIRLIDTAKHQSDLSRSRSQTPLPASLGSTPEPENLLAGLSFSSQPVIAPKAAPVFGMPSMLSSLTTQTEHHPEADEMDVDSPATDAKGKTKESGDALWLRPQRFFAPEAPTGLEGLFERTKIVDDVTMGDATAASRPSSAPRPYKGNWWWVYASSLVILAGVAFKVWSSRRSTPGPQDSIAAPATISLLGPLESALFAPL</sequence>
<dbReference type="GO" id="GO:0005637">
    <property type="term" value="C:nuclear inner membrane"/>
    <property type="evidence" value="ECO:0007669"/>
    <property type="project" value="UniProtKB-SubCell"/>
</dbReference>
<feature type="region of interest" description="Disordered" evidence="6">
    <location>
        <begin position="296"/>
        <end position="325"/>
    </location>
</feature>
<comment type="subcellular location">
    <subcellularLocation>
        <location evidence="1">Nucleus inner membrane</location>
        <topology evidence="1">Multi-pass membrane protein</topology>
    </subcellularLocation>
</comment>
<feature type="domain" description="Ima1 N-terminal" evidence="8">
    <location>
        <begin position="5"/>
        <end position="60"/>
    </location>
</feature>
<gene>
    <name evidence="9" type="ORF">MVEN_01894600</name>
</gene>
<keyword evidence="2 7" id="KW-0812">Transmembrane</keyword>
<evidence type="ECO:0000259" key="8">
    <source>
        <dbReference type="Pfam" id="PF09779"/>
    </source>
</evidence>
<dbReference type="PANTHER" id="PTHR28538:SF1">
    <property type="entry name" value="INTEGRAL INNER NUCLEAR MEMBRANE PROTEIN IMA1"/>
    <property type="match status" value="1"/>
</dbReference>
<dbReference type="EMBL" id="JACAZI010000019">
    <property type="protein sequence ID" value="KAF7339782.1"/>
    <property type="molecule type" value="Genomic_DNA"/>
</dbReference>
<dbReference type="InterPro" id="IPR018617">
    <property type="entry name" value="Ima1_N"/>
</dbReference>
<feature type="transmembrane region" description="Helical" evidence="7">
    <location>
        <begin position="114"/>
        <end position="134"/>
    </location>
</feature>
<organism evidence="9 10">
    <name type="scientific">Mycena venus</name>
    <dbReference type="NCBI Taxonomy" id="2733690"/>
    <lineage>
        <taxon>Eukaryota</taxon>
        <taxon>Fungi</taxon>
        <taxon>Dikarya</taxon>
        <taxon>Basidiomycota</taxon>
        <taxon>Agaricomycotina</taxon>
        <taxon>Agaricomycetes</taxon>
        <taxon>Agaricomycetidae</taxon>
        <taxon>Agaricales</taxon>
        <taxon>Marasmiineae</taxon>
        <taxon>Mycenaceae</taxon>
        <taxon>Mycena</taxon>
    </lineage>
</organism>
<dbReference type="GO" id="GO:0044732">
    <property type="term" value="C:mitotic spindle pole body"/>
    <property type="evidence" value="ECO:0007669"/>
    <property type="project" value="TreeGrafter"/>
</dbReference>
<keyword evidence="10" id="KW-1185">Reference proteome</keyword>
<dbReference type="Pfam" id="PF09779">
    <property type="entry name" value="Ima1_N"/>
    <property type="match status" value="1"/>
</dbReference>
<name>A0A8H6XEU0_9AGAR</name>
<protein>
    <submittedName>
        <fullName evidence="9">Ima1-N domain-containing protein</fullName>
    </submittedName>
</protein>
<keyword evidence="5" id="KW-0539">Nucleus</keyword>
<comment type="caution">
    <text evidence="9">The sequence shown here is derived from an EMBL/GenBank/DDBJ whole genome shotgun (WGS) entry which is preliminary data.</text>
</comment>
<accession>A0A8H6XEU0</accession>
<evidence type="ECO:0000256" key="2">
    <source>
        <dbReference type="ARBA" id="ARBA00022692"/>
    </source>
</evidence>
<keyword evidence="4 7" id="KW-0472">Membrane</keyword>
<evidence type="ECO:0000256" key="4">
    <source>
        <dbReference type="ARBA" id="ARBA00023136"/>
    </source>
</evidence>
<dbReference type="GO" id="GO:0034992">
    <property type="term" value="C:microtubule organizing center attachment site"/>
    <property type="evidence" value="ECO:0007669"/>
    <property type="project" value="TreeGrafter"/>
</dbReference>
<dbReference type="Proteomes" id="UP000620124">
    <property type="component" value="Unassembled WGS sequence"/>
</dbReference>
<reference evidence="9" key="1">
    <citation type="submission" date="2020-05" db="EMBL/GenBank/DDBJ databases">
        <title>Mycena genomes resolve the evolution of fungal bioluminescence.</title>
        <authorList>
            <person name="Tsai I.J."/>
        </authorList>
    </citation>
    <scope>NUCLEOTIDE SEQUENCE</scope>
    <source>
        <strain evidence="9">CCC161011</strain>
    </source>
</reference>
<evidence type="ECO:0000313" key="10">
    <source>
        <dbReference type="Proteomes" id="UP000620124"/>
    </source>
</evidence>
<keyword evidence="3 7" id="KW-1133">Transmembrane helix</keyword>